<organism evidence="2 3">
    <name type="scientific">Vasconcelosia minhoensis LEGE 07310</name>
    <dbReference type="NCBI Taxonomy" id="915328"/>
    <lineage>
        <taxon>Bacteria</taxon>
        <taxon>Bacillati</taxon>
        <taxon>Cyanobacteriota</taxon>
        <taxon>Cyanophyceae</taxon>
        <taxon>Nodosilineales</taxon>
        <taxon>Cymatolegaceae</taxon>
        <taxon>Vasconcelosia</taxon>
        <taxon>Vasconcelosia minhoensis</taxon>
    </lineage>
</organism>
<accession>A0A8J7DNA4</accession>
<dbReference type="RefSeq" id="WP_193911465.1">
    <property type="nucleotide sequence ID" value="NZ_JADEXG010000076.1"/>
</dbReference>
<comment type="caution">
    <text evidence="2">The sequence shown here is derived from an EMBL/GenBank/DDBJ whole genome shotgun (WGS) entry which is preliminary data.</text>
</comment>
<evidence type="ECO:0000313" key="3">
    <source>
        <dbReference type="Proteomes" id="UP000636505"/>
    </source>
</evidence>
<proteinExistence type="predicted"/>
<dbReference type="Pfam" id="PF09851">
    <property type="entry name" value="SHOCT"/>
    <property type="match status" value="1"/>
</dbReference>
<gene>
    <name evidence="2" type="ORF">IQ241_22220</name>
</gene>
<dbReference type="EMBL" id="JADEXG010000076">
    <property type="protein sequence ID" value="MBE9079971.1"/>
    <property type="molecule type" value="Genomic_DNA"/>
</dbReference>
<sequence>MVSSVSQASKHRHIAISLAFAGVFTPGLHKIYLGQYGWGICYLLLSATPLPRIASGLEAVWYCFQSDSAFAERHPAAFPLASILTSLTSKSPSVEPVDVGQVSAIAQSLRELDGLRQDGLISEYEFEQKRRGLLDRLG</sequence>
<reference evidence="2" key="1">
    <citation type="submission" date="2020-10" db="EMBL/GenBank/DDBJ databases">
        <authorList>
            <person name="Castelo-Branco R."/>
            <person name="Eusebio N."/>
            <person name="Adriana R."/>
            <person name="Vieira A."/>
            <person name="Brugerolle De Fraissinette N."/>
            <person name="Rezende De Castro R."/>
            <person name="Schneider M.P."/>
            <person name="Vasconcelos V."/>
            <person name="Leao P.N."/>
        </authorList>
    </citation>
    <scope>NUCLEOTIDE SEQUENCE</scope>
    <source>
        <strain evidence="2">LEGE 07310</strain>
    </source>
</reference>
<dbReference type="InterPro" id="IPR018649">
    <property type="entry name" value="SHOCT"/>
</dbReference>
<protein>
    <submittedName>
        <fullName evidence="2">SHOCT domain-containing protein</fullName>
    </submittedName>
</protein>
<name>A0A8J7DNA4_9CYAN</name>
<dbReference type="AlphaFoldDB" id="A0A8J7DNA4"/>
<evidence type="ECO:0000259" key="1">
    <source>
        <dbReference type="Pfam" id="PF09851"/>
    </source>
</evidence>
<feature type="domain" description="SHOCT" evidence="1">
    <location>
        <begin position="108"/>
        <end position="134"/>
    </location>
</feature>
<evidence type="ECO:0000313" key="2">
    <source>
        <dbReference type="EMBL" id="MBE9079971.1"/>
    </source>
</evidence>
<dbReference type="Proteomes" id="UP000636505">
    <property type="component" value="Unassembled WGS sequence"/>
</dbReference>
<keyword evidence="3" id="KW-1185">Reference proteome</keyword>